<dbReference type="Proteomes" id="UP000316008">
    <property type="component" value="Unassembled WGS sequence"/>
</dbReference>
<name>A0A556N2V2_9FLAO</name>
<feature type="signal peptide" evidence="1">
    <location>
        <begin position="1"/>
        <end position="18"/>
    </location>
</feature>
<proteinExistence type="predicted"/>
<evidence type="ECO:0000313" key="3">
    <source>
        <dbReference type="Proteomes" id="UP000316008"/>
    </source>
</evidence>
<evidence type="ECO:0000313" key="2">
    <source>
        <dbReference type="EMBL" id="TSJ46481.1"/>
    </source>
</evidence>
<dbReference type="RefSeq" id="WP_144332018.1">
    <property type="nucleotide sequence ID" value="NZ_VLPL01000002.1"/>
</dbReference>
<evidence type="ECO:0000256" key="1">
    <source>
        <dbReference type="SAM" id="SignalP"/>
    </source>
</evidence>
<protein>
    <recommendedName>
        <fullName evidence="4">T9SS C-terminal target domain-containing protein</fullName>
    </recommendedName>
</protein>
<evidence type="ECO:0008006" key="4">
    <source>
        <dbReference type="Google" id="ProtNLM"/>
    </source>
</evidence>
<feature type="chain" id="PRO_5022228177" description="T9SS C-terminal target domain-containing protein" evidence="1">
    <location>
        <begin position="19"/>
        <end position="220"/>
    </location>
</feature>
<organism evidence="2 3">
    <name type="scientific">Fluviicola chungangensis</name>
    <dbReference type="NCBI Taxonomy" id="2597671"/>
    <lineage>
        <taxon>Bacteria</taxon>
        <taxon>Pseudomonadati</taxon>
        <taxon>Bacteroidota</taxon>
        <taxon>Flavobacteriia</taxon>
        <taxon>Flavobacteriales</taxon>
        <taxon>Crocinitomicaceae</taxon>
        <taxon>Fluviicola</taxon>
    </lineage>
</organism>
<keyword evidence="1" id="KW-0732">Signal</keyword>
<gene>
    <name evidence="2" type="ORF">FO442_04800</name>
</gene>
<accession>A0A556N2V2</accession>
<reference evidence="2 3" key="1">
    <citation type="submission" date="2019-07" db="EMBL/GenBank/DDBJ databases">
        <authorList>
            <person name="Huq M.A."/>
        </authorList>
    </citation>
    <scope>NUCLEOTIDE SEQUENCE [LARGE SCALE GENOMIC DNA]</scope>
    <source>
        <strain evidence="2 3">MAH-3</strain>
    </source>
</reference>
<dbReference type="EMBL" id="VLPL01000002">
    <property type="protein sequence ID" value="TSJ46481.1"/>
    <property type="molecule type" value="Genomic_DNA"/>
</dbReference>
<dbReference type="AlphaFoldDB" id="A0A556N2V2"/>
<keyword evidence="3" id="KW-1185">Reference proteome</keyword>
<sequence>MKNLILSLGLVSSLGSWAQVFHVSDTSALLVKTTTQSPAHWYIEVFSDCPVDTTLRWKATHFDNIPAEWEILMDDQTVFHPNVQVGDSADFALLANQSFATKLIIGAMLNGTPGHGICYFDVYDPYNPAIVQTISYEFIVTPSTNGLTDLKDDSFLEWKEGVLKVRDGREADFEVLDLSGKWLIKNERINQLKVSDLPKNQQLIIKVTLENKQAIIKIYN</sequence>
<comment type="caution">
    <text evidence="2">The sequence shown here is derived from an EMBL/GenBank/DDBJ whole genome shotgun (WGS) entry which is preliminary data.</text>
</comment>